<organism evidence="2">
    <name type="scientific">hydrothermal vent metagenome</name>
    <dbReference type="NCBI Taxonomy" id="652676"/>
    <lineage>
        <taxon>unclassified sequences</taxon>
        <taxon>metagenomes</taxon>
        <taxon>ecological metagenomes</taxon>
    </lineage>
</organism>
<protein>
    <recommendedName>
        <fullName evidence="1">Hemerythrin-like domain-containing protein</fullName>
    </recommendedName>
</protein>
<gene>
    <name evidence="2" type="ORF">MNB_SV-15-56</name>
</gene>
<accession>A0A1W1EJF8</accession>
<feature type="domain" description="Hemerythrin-like" evidence="1">
    <location>
        <begin position="31"/>
        <end position="162"/>
    </location>
</feature>
<dbReference type="InterPro" id="IPR038309">
    <property type="entry name" value="Rsd/AlgQ_sf"/>
</dbReference>
<dbReference type="AlphaFoldDB" id="A0A1W1EJF8"/>
<evidence type="ECO:0000313" key="2">
    <source>
        <dbReference type="EMBL" id="SHO81004.1"/>
    </source>
</evidence>
<name>A0A1W1EJF8_9ZZZZ</name>
<proteinExistence type="predicted"/>
<dbReference type="InterPro" id="IPR012312">
    <property type="entry name" value="Hemerythrin-like"/>
</dbReference>
<dbReference type="Gene3D" id="1.20.120.1370">
    <property type="entry name" value="Regulator of RNA polymerase sigma(70) subunit, domain 4"/>
    <property type="match status" value="1"/>
</dbReference>
<evidence type="ECO:0000259" key="1">
    <source>
        <dbReference type="Pfam" id="PF01814"/>
    </source>
</evidence>
<reference evidence="2" key="1">
    <citation type="submission" date="2016-10" db="EMBL/GenBank/DDBJ databases">
        <authorList>
            <person name="de Groot N.N."/>
        </authorList>
    </citation>
    <scope>NUCLEOTIDE SEQUENCE</scope>
</reference>
<sequence length="164" mass="19261">MGFIKNLLGKFKKDSASAKDIKVETTYNEQLIDNFKNDHQELLKIFGDIKSAFEEDKNAHKKVVNLLNDFKIALEIHLMIEDNKLYSYLTAKYGSDDVHKAFVEDIQTEMTNIAKEVMFFIRKYTNRQSYDNNIDNFLNDLSNIGEVLTRRIKMEEEKLYALYV</sequence>
<dbReference type="EMBL" id="FRYL01000023">
    <property type="protein sequence ID" value="SHO81004.1"/>
    <property type="molecule type" value="Genomic_DNA"/>
</dbReference>
<dbReference type="Pfam" id="PF01814">
    <property type="entry name" value="Hemerythrin"/>
    <property type="match status" value="1"/>
</dbReference>